<dbReference type="EMBL" id="CAJNOV010009077">
    <property type="protein sequence ID" value="CAF1349511.1"/>
    <property type="molecule type" value="Genomic_DNA"/>
</dbReference>
<organism evidence="2 3">
    <name type="scientific">Rotaria magnacalcarata</name>
    <dbReference type="NCBI Taxonomy" id="392030"/>
    <lineage>
        <taxon>Eukaryota</taxon>
        <taxon>Metazoa</taxon>
        <taxon>Spiralia</taxon>
        <taxon>Gnathifera</taxon>
        <taxon>Rotifera</taxon>
        <taxon>Eurotatoria</taxon>
        <taxon>Bdelloidea</taxon>
        <taxon>Philodinida</taxon>
        <taxon>Philodinidae</taxon>
        <taxon>Rotaria</taxon>
    </lineage>
</organism>
<name>A0A815HAB7_9BILA</name>
<feature type="compositionally biased region" description="Polar residues" evidence="1">
    <location>
        <begin position="1"/>
        <end position="27"/>
    </location>
</feature>
<reference evidence="2" key="1">
    <citation type="submission" date="2021-02" db="EMBL/GenBank/DDBJ databases">
        <authorList>
            <person name="Nowell W R."/>
        </authorList>
    </citation>
    <scope>NUCLEOTIDE SEQUENCE</scope>
</reference>
<feature type="non-terminal residue" evidence="2">
    <location>
        <position position="63"/>
    </location>
</feature>
<protein>
    <submittedName>
        <fullName evidence="2">Uncharacterized protein</fullName>
    </submittedName>
</protein>
<dbReference type="AlphaFoldDB" id="A0A815HAB7"/>
<comment type="caution">
    <text evidence="2">The sequence shown here is derived from an EMBL/GenBank/DDBJ whole genome shotgun (WGS) entry which is preliminary data.</text>
</comment>
<feature type="region of interest" description="Disordered" evidence="1">
    <location>
        <begin position="1"/>
        <end position="63"/>
    </location>
</feature>
<evidence type="ECO:0000256" key="1">
    <source>
        <dbReference type="SAM" id="MobiDB-lite"/>
    </source>
</evidence>
<accession>A0A815HAB7</accession>
<evidence type="ECO:0000313" key="3">
    <source>
        <dbReference type="Proteomes" id="UP000663855"/>
    </source>
</evidence>
<evidence type="ECO:0000313" key="2">
    <source>
        <dbReference type="EMBL" id="CAF1349511.1"/>
    </source>
</evidence>
<gene>
    <name evidence="2" type="ORF">CJN711_LOCUS19348</name>
</gene>
<sequence length="63" mass="7129">MGSRPSNINSVHNRPSSGSSIVLNQNRRNYDDLHSGTMSEQVKQNKMRLQALPEYGSLERDVK</sequence>
<proteinExistence type="predicted"/>
<dbReference type="Proteomes" id="UP000663855">
    <property type="component" value="Unassembled WGS sequence"/>
</dbReference>